<keyword evidence="18" id="KW-1185">Reference proteome</keyword>
<keyword evidence="9 11" id="KW-0472">Membrane</keyword>
<feature type="chain" id="PRO_5031173243" evidence="14">
    <location>
        <begin position="29"/>
        <end position="761"/>
    </location>
</feature>
<feature type="compositionally biased region" description="Pro residues" evidence="13">
    <location>
        <begin position="35"/>
        <end position="53"/>
    </location>
</feature>
<feature type="domain" description="TonB-dependent receptor plug" evidence="16">
    <location>
        <begin position="82"/>
        <end position="188"/>
    </location>
</feature>
<keyword evidence="5 11" id="KW-0812">Transmembrane</keyword>
<comment type="subcellular location">
    <subcellularLocation>
        <location evidence="1 11">Cell outer membrane</location>
        <topology evidence="1 11">Multi-pass membrane protein</topology>
    </subcellularLocation>
</comment>
<keyword evidence="10 11" id="KW-0998">Cell outer membrane</keyword>
<dbReference type="GO" id="GO:0006826">
    <property type="term" value="P:iron ion transport"/>
    <property type="evidence" value="ECO:0007669"/>
    <property type="project" value="UniProtKB-KW"/>
</dbReference>
<evidence type="ECO:0000256" key="9">
    <source>
        <dbReference type="ARBA" id="ARBA00023136"/>
    </source>
</evidence>
<dbReference type="Pfam" id="PF07715">
    <property type="entry name" value="Plug"/>
    <property type="match status" value="1"/>
</dbReference>
<evidence type="ECO:0000256" key="13">
    <source>
        <dbReference type="SAM" id="MobiDB-lite"/>
    </source>
</evidence>
<protein>
    <submittedName>
        <fullName evidence="17">Iron complex outermembrane receptor protein</fullName>
    </submittedName>
</protein>
<evidence type="ECO:0000256" key="2">
    <source>
        <dbReference type="ARBA" id="ARBA00022448"/>
    </source>
</evidence>
<keyword evidence="3 11" id="KW-1134">Transmembrane beta strand</keyword>
<dbReference type="Proteomes" id="UP000561459">
    <property type="component" value="Unassembled WGS sequence"/>
</dbReference>
<dbReference type="PANTHER" id="PTHR32552:SF81">
    <property type="entry name" value="TONB-DEPENDENT OUTER MEMBRANE RECEPTOR"/>
    <property type="match status" value="1"/>
</dbReference>
<dbReference type="AlphaFoldDB" id="A0A7W6C4T0"/>
<comment type="similarity">
    <text evidence="11 12">Belongs to the TonB-dependent receptor family.</text>
</comment>
<keyword evidence="14" id="KW-0732">Signal</keyword>
<evidence type="ECO:0000256" key="4">
    <source>
        <dbReference type="ARBA" id="ARBA00022496"/>
    </source>
</evidence>
<evidence type="ECO:0000256" key="10">
    <source>
        <dbReference type="ARBA" id="ARBA00023237"/>
    </source>
</evidence>
<evidence type="ECO:0000256" key="1">
    <source>
        <dbReference type="ARBA" id="ARBA00004571"/>
    </source>
</evidence>
<dbReference type="Pfam" id="PF00593">
    <property type="entry name" value="TonB_dep_Rec_b-barrel"/>
    <property type="match status" value="1"/>
</dbReference>
<reference evidence="17 18" key="1">
    <citation type="submission" date="2020-08" db="EMBL/GenBank/DDBJ databases">
        <title>Genomic Encyclopedia of Type Strains, Phase IV (KMG-IV): sequencing the most valuable type-strain genomes for metagenomic binning, comparative biology and taxonomic classification.</title>
        <authorList>
            <person name="Goeker M."/>
        </authorList>
    </citation>
    <scope>NUCLEOTIDE SEQUENCE [LARGE SCALE GENOMIC DNA]</scope>
    <source>
        <strain evidence="17 18">DSM 27568</strain>
    </source>
</reference>
<dbReference type="InterPro" id="IPR012910">
    <property type="entry name" value="Plug_dom"/>
</dbReference>
<evidence type="ECO:0000313" key="17">
    <source>
        <dbReference type="EMBL" id="MBB3941694.1"/>
    </source>
</evidence>
<evidence type="ECO:0000259" key="16">
    <source>
        <dbReference type="Pfam" id="PF07715"/>
    </source>
</evidence>
<dbReference type="EMBL" id="JACIDY010000015">
    <property type="protein sequence ID" value="MBB3941694.1"/>
    <property type="molecule type" value="Genomic_DNA"/>
</dbReference>
<evidence type="ECO:0000256" key="7">
    <source>
        <dbReference type="ARBA" id="ARBA00023065"/>
    </source>
</evidence>
<evidence type="ECO:0000256" key="8">
    <source>
        <dbReference type="ARBA" id="ARBA00023077"/>
    </source>
</evidence>
<dbReference type="InterPro" id="IPR000531">
    <property type="entry name" value="Beta-barrel_TonB"/>
</dbReference>
<feature type="domain" description="TonB-dependent receptor-like beta-barrel" evidence="15">
    <location>
        <begin position="288"/>
        <end position="727"/>
    </location>
</feature>
<evidence type="ECO:0000313" key="18">
    <source>
        <dbReference type="Proteomes" id="UP000561459"/>
    </source>
</evidence>
<keyword evidence="2 11" id="KW-0813">Transport</keyword>
<feature type="signal peptide" evidence="14">
    <location>
        <begin position="1"/>
        <end position="28"/>
    </location>
</feature>
<evidence type="ECO:0000259" key="15">
    <source>
        <dbReference type="Pfam" id="PF00593"/>
    </source>
</evidence>
<evidence type="ECO:0000256" key="5">
    <source>
        <dbReference type="ARBA" id="ARBA00022692"/>
    </source>
</evidence>
<dbReference type="RefSeq" id="WP_183618847.1">
    <property type="nucleotide sequence ID" value="NZ_JACIDY010000015.1"/>
</dbReference>
<evidence type="ECO:0000256" key="6">
    <source>
        <dbReference type="ARBA" id="ARBA00023004"/>
    </source>
</evidence>
<keyword evidence="8 12" id="KW-0798">TonB box</keyword>
<dbReference type="InterPro" id="IPR039426">
    <property type="entry name" value="TonB-dep_rcpt-like"/>
</dbReference>
<evidence type="ECO:0000256" key="12">
    <source>
        <dbReference type="RuleBase" id="RU003357"/>
    </source>
</evidence>
<keyword evidence="6" id="KW-0408">Iron</keyword>
<feature type="compositionally biased region" description="Low complexity" evidence="13">
    <location>
        <begin position="54"/>
        <end position="63"/>
    </location>
</feature>
<keyword evidence="17" id="KW-0675">Receptor</keyword>
<evidence type="ECO:0000256" key="3">
    <source>
        <dbReference type="ARBA" id="ARBA00022452"/>
    </source>
</evidence>
<dbReference type="CDD" id="cd01347">
    <property type="entry name" value="ligand_gated_channel"/>
    <property type="match status" value="1"/>
</dbReference>
<keyword evidence="4" id="KW-0410">Iron transport</keyword>
<comment type="caution">
    <text evidence="17">The sequence shown here is derived from an EMBL/GenBank/DDBJ whole genome shotgun (WGS) entry which is preliminary data.</text>
</comment>
<dbReference type="GO" id="GO:0009279">
    <property type="term" value="C:cell outer membrane"/>
    <property type="evidence" value="ECO:0007669"/>
    <property type="project" value="UniProtKB-SubCell"/>
</dbReference>
<dbReference type="PANTHER" id="PTHR32552">
    <property type="entry name" value="FERRICHROME IRON RECEPTOR-RELATED"/>
    <property type="match status" value="1"/>
</dbReference>
<name>A0A7W6C4T0_9SPHN</name>
<gene>
    <name evidence="17" type="ORF">GGR39_003375</name>
</gene>
<organism evidence="17 18">
    <name type="scientific">Novosphingobium fluoreni</name>
    <dbReference type="NCBI Taxonomy" id="1391222"/>
    <lineage>
        <taxon>Bacteria</taxon>
        <taxon>Pseudomonadati</taxon>
        <taxon>Pseudomonadota</taxon>
        <taxon>Alphaproteobacteria</taxon>
        <taxon>Sphingomonadales</taxon>
        <taxon>Sphingomonadaceae</taxon>
        <taxon>Novosphingobium</taxon>
    </lineage>
</organism>
<dbReference type="PROSITE" id="PS52016">
    <property type="entry name" value="TONB_DEPENDENT_REC_3"/>
    <property type="match status" value="1"/>
</dbReference>
<keyword evidence="7" id="KW-0406">Ion transport</keyword>
<dbReference type="SUPFAM" id="SSF56935">
    <property type="entry name" value="Porins"/>
    <property type="match status" value="1"/>
</dbReference>
<proteinExistence type="inferred from homology"/>
<sequence>MKSNSIERLPRLAIIAAATVCVPGAAHAQASIAPAVPPQSPAPGDPVAAPPGGAPASAAAASGNAPDGLDIVVTAQRRSERLSRVPISITAFNAATLARTGVSDARALTQITPGLNFQSVGSSAQPAIRGIGSTGSSVGDSSNVSLYIDGVYQPFQAANYLTFVDVERIEVLKGPQGTLFGRNAAGGAISVTTLDPVFETTGRVHLSYARFGDVEGGAYISTPLVDDKLAFNLSANYERSSGFRRDINLDRKSGYVRALKLRGKLLFRASDTVNAVVSGYFNRVNDLTTFGNQPLDGNAQVRSLLPNVLIARKKNTSAIEFLPVNRVRSYGGSLKLTADFDWATLTSLTAFAKNHQFIYTDSDLTPVTFSHTRAYFNDDTLSQDLTLTSPGGNRFNWILGLSYYRERGNYQARTRGGRLVSDPNAPLTFGINVDSSDIDAYAAFAEGNYKITDRLTVIAGVRVNHDRPSLTGNRIVPVTGALGARVESSDRFSSVTPRGSLRYDISSRVNVYASYSRGFKSGVFNANALQATAVKPETVDAFEAGIKGSPSQSLSFDAAAYHYNYKNLQFSSFGASGLQTQLRNAARAEIYGFEANATVVPLIGLNLRAGVAYTHGEYTDFIGAQGYRPTTNAQGVPIGGNTSYGFDASGQPLIRTPRFQANGTISYEWNVANGATMSADLTGSRTGRLRYDLGGNTQQKPFQIFNANLVYTTADRHWRGTLFGTNIFNSLPIAGILISGIGTSVTYQRPATYGARLEYLF</sequence>
<accession>A0A7W6C4T0</accession>
<evidence type="ECO:0000256" key="14">
    <source>
        <dbReference type="SAM" id="SignalP"/>
    </source>
</evidence>
<dbReference type="InterPro" id="IPR036942">
    <property type="entry name" value="Beta-barrel_TonB_sf"/>
</dbReference>
<evidence type="ECO:0000256" key="11">
    <source>
        <dbReference type="PROSITE-ProRule" id="PRU01360"/>
    </source>
</evidence>
<dbReference type="Gene3D" id="2.40.170.20">
    <property type="entry name" value="TonB-dependent receptor, beta-barrel domain"/>
    <property type="match status" value="1"/>
</dbReference>
<feature type="region of interest" description="Disordered" evidence="13">
    <location>
        <begin position="34"/>
        <end position="63"/>
    </location>
</feature>